<protein>
    <submittedName>
        <fullName evidence="2">Uncharacterized protein</fullName>
    </submittedName>
</protein>
<gene>
    <name evidence="2" type="ORF">F511_11749</name>
</gene>
<evidence type="ECO:0000313" key="3">
    <source>
        <dbReference type="Proteomes" id="UP000250235"/>
    </source>
</evidence>
<feature type="compositionally biased region" description="Polar residues" evidence="1">
    <location>
        <begin position="1"/>
        <end position="17"/>
    </location>
</feature>
<keyword evidence="3" id="KW-1185">Reference proteome</keyword>
<feature type="region of interest" description="Disordered" evidence="1">
    <location>
        <begin position="116"/>
        <end position="174"/>
    </location>
</feature>
<feature type="compositionally biased region" description="Polar residues" evidence="1">
    <location>
        <begin position="147"/>
        <end position="160"/>
    </location>
</feature>
<accession>A0A2Z7BBZ6</accession>
<organism evidence="2 3">
    <name type="scientific">Dorcoceras hygrometricum</name>
    <dbReference type="NCBI Taxonomy" id="472368"/>
    <lineage>
        <taxon>Eukaryota</taxon>
        <taxon>Viridiplantae</taxon>
        <taxon>Streptophyta</taxon>
        <taxon>Embryophyta</taxon>
        <taxon>Tracheophyta</taxon>
        <taxon>Spermatophyta</taxon>
        <taxon>Magnoliopsida</taxon>
        <taxon>eudicotyledons</taxon>
        <taxon>Gunneridae</taxon>
        <taxon>Pentapetalae</taxon>
        <taxon>asterids</taxon>
        <taxon>lamiids</taxon>
        <taxon>Lamiales</taxon>
        <taxon>Gesneriaceae</taxon>
        <taxon>Didymocarpoideae</taxon>
        <taxon>Trichosporeae</taxon>
        <taxon>Loxocarpinae</taxon>
        <taxon>Dorcoceras</taxon>
    </lineage>
</organism>
<dbReference type="AlphaFoldDB" id="A0A2Z7BBZ6"/>
<feature type="region of interest" description="Disordered" evidence="1">
    <location>
        <begin position="1"/>
        <end position="49"/>
    </location>
</feature>
<proteinExistence type="predicted"/>
<sequence length="187" mass="20984">MRNGASQISSWTRSSVSLEKLHGATKPSGDRTRLGYNSAEGSTTETSSTTMLERTKFKTMNFVKSSAGKPKEARSGDDMIVAKPPIWQGRFCGLGYFAPAKSREICQNKRIIQMRGKPKSGGINQGQFSRTPKKDRQYMPKYRRFRSNGTYATPQAPSRSKSTHGPHKYFDADTDKRVKSNCEFQKV</sequence>
<reference evidence="2 3" key="1">
    <citation type="journal article" date="2015" name="Proc. Natl. Acad. Sci. U.S.A.">
        <title>The resurrection genome of Boea hygrometrica: A blueprint for survival of dehydration.</title>
        <authorList>
            <person name="Xiao L."/>
            <person name="Yang G."/>
            <person name="Zhang L."/>
            <person name="Yang X."/>
            <person name="Zhao S."/>
            <person name="Ji Z."/>
            <person name="Zhou Q."/>
            <person name="Hu M."/>
            <person name="Wang Y."/>
            <person name="Chen M."/>
            <person name="Xu Y."/>
            <person name="Jin H."/>
            <person name="Xiao X."/>
            <person name="Hu G."/>
            <person name="Bao F."/>
            <person name="Hu Y."/>
            <person name="Wan P."/>
            <person name="Li L."/>
            <person name="Deng X."/>
            <person name="Kuang T."/>
            <person name="Xiang C."/>
            <person name="Zhu J.K."/>
            <person name="Oliver M.J."/>
            <person name="He Y."/>
        </authorList>
    </citation>
    <scope>NUCLEOTIDE SEQUENCE [LARGE SCALE GENOMIC DNA]</scope>
    <source>
        <strain evidence="3">cv. XS01</strain>
    </source>
</reference>
<dbReference type="EMBL" id="KV007777">
    <property type="protein sequence ID" value="KZV30919.1"/>
    <property type="molecule type" value="Genomic_DNA"/>
</dbReference>
<evidence type="ECO:0000313" key="2">
    <source>
        <dbReference type="EMBL" id="KZV30919.1"/>
    </source>
</evidence>
<name>A0A2Z7BBZ6_9LAMI</name>
<dbReference type="Proteomes" id="UP000250235">
    <property type="component" value="Unassembled WGS sequence"/>
</dbReference>
<evidence type="ECO:0000256" key="1">
    <source>
        <dbReference type="SAM" id="MobiDB-lite"/>
    </source>
</evidence>